<dbReference type="PANTHER" id="PTHR21569">
    <property type="entry name" value="RIBOSOMAL PROTEIN S9"/>
    <property type="match status" value="1"/>
</dbReference>
<dbReference type="PROSITE" id="PS00360">
    <property type="entry name" value="RIBOSOMAL_S9"/>
    <property type="match status" value="1"/>
</dbReference>
<organism evidence="6 7">
    <name type="scientific">endosymbiont of Metamasius hemipterus</name>
    <dbReference type="NCBI Taxonomy" id="204627"/>
    <lineage>
        <taxon>Bacteria</taxon>
        <taxon>Pseudomonadati</taxon>
        <taxon>Pseudomonadota</taxon>
        <taxon>Gammaproteobacteria</taxon>
        <taxon>Candidatus Nardonella</taxon>
    </lineage>
</organism>
<dbReference type="InterPro" id="IPR000754">
    <property type="entry name" value="Ribosomal_uS9"/>
</dbReference>
<keyword evidence="7" id="KW-1185">Reference proteome</keyword>
<sequence length="109" mass="12746">MNKIYYGTGKRKTALSRIFLKSGNGREREKSEIIINKKNINEYFNNINEYINKIFNIINLFELKDKIDLFITVKGGGNTGQLNSIILGISRALYKYNNNYKEILKKINY</sequence>
<evidence type="ECO:0000256" key="3">
    <source>
        <dbReference type="ARBA" id="ARBA00023274"/>
    </source>
</evidence>
<reference evidence="6" key="1">
    <citation type="submission" date="2022-01" db="EMBL/GenBank/DDBJ databases">
        <title>Genome assemble of Metamasius hemipterus Nardonella endosymbiont.</title>
        <authorList>
            <person name="Palmieri L."/>
            <person name="Pavarini R."/>
            <person name="Sharma P."/>
        </authorList>
    </citation>
    <scope>NUCLEOTIDE SEQUENCE [LARGE SCALE GENOMIC DNA]</scope>
    <source>
        <strain evidence="6">NARMHE1</strain>
    </source>
</reference>
<evidence type="ECO:0000313" key="6">
    <source>
        <dbReference type="EMBL" id="MCM0158319.1"/>
    </source>
</evidence>
<dbReference type="InterPro" id="IPR014721">
    <property type="entry name" value="Ribsml_uS5_D2-typ_fold_subgr"/>
</dbReference>
<dbReference type="EMBL" id="JAKMAI010000007">
    <property type="protein sequence ID" value="MCM0158319.1"/>
    <property type="molecule type" value="Genomic_DNA"/>
</dbReference>
<evidence type="ECO:0000313" key="7">
    <source>
        <dbReference type="Proteomes" id="UP001203831"/>
    </source>
</evidence>
<evidence type="ECO:0000256" key="2">
    <source>
        <dbReference type="ARBA" id="ARBA00022980"/>
    </source>
</evidence>
<keyword evidence="3 4" id="KW-0687">Ribonucleoprotein</keyword>
<proteinExistence type="inferred from homology"/>
<dbReference type="Gene3D" id="3.30.230.10">
    <property type="match status" value="1"/>
</dbReference>
<accession>A0ABT0TWJ9</accession>
<dbReference type="Pfam" id="PF00380">
    <property type="entry name" value="Ribosomal_S9"/>
    <property type="match status" value="1"/>
</dbReference>
<gene>
    <name evidence="6" type="primary">rpsI</name>
    <name evidence="6" type="ORF">L7J86_00785</name>
</gene>
<dbReference type="GO" id="GO:0005840">
    <property type="term" value="C:ribosome"/>
    <property type="evidence" value="ECO:0007669"/>
    <property type="project" value="UniProtKB-KW"/>
</dbReference>
<keyword evidence="2 4" id="KW-0689">Ribosomal protein</keyword>
<dbReference type="InterPro" id="IPR020574">
    <property type="entry name" value="Ribosomal_uS9_CS"/>
</dbReference>
<protein>
    <recommendedName>
        <fullName evidence="5">30S ribosomal protein S9</fullName>
    </recommendedName>
</protein>
<evidence type="ECO:0000256" key="5">
    <source>
        <dbReference type="RuleBase" id="RU003816"/>
    </source>
</evidence>
<name>A0ABT0TWJ9_9GAMM</name>
<dbReference type="PANTHER" id="PTHR21569:SF1">
    <property type="entry name" value="SMALL RIBOSOMAL SUBUNIT PROTEIN US9M"/>
    <property type="match status" value="1"/>
</dbReference>
<comment type="caution">
    <text evidence="6">The sequence shown here is derived from an EMBL/GenBank/DDBJ whole genome shotgun (WGS) entry which is preliminary data.</text>
</comment>
<dbReference type="SUPFAM" id="SSF54211">
    <property type="entry name" value="Ribosomal protein S5 domain 2-like"/>
    <property type="match status" value="1"/>
</dbReference>
<comment type="similarity">
    <text evidence="1 4">Belongs to the universal ribosomal protein uS9 family.</text>
</comment>
<evidence type="ECO:0000256" key="1">
    <source>
        <dbReference type="ARBA" id="ARBA00005251"/>
    </source>
</evidence>
<dbReference type="InterPro" id="IPR020568">
    <property type="entry name" value="Ribosomal_Su5_D2-typ_SF"/>
</dbReference>
<dbReference type="Proteomes" id="UP001203831">
    <property type="component" value="Unassembled WGS sequence"/>
</dbReference>
<evidence type="ECO:0000256" key="4">
    <source>
        <dbReference type="RuleBase" id="RU003815"/>
    </source>
</evidence>